<organism evidence="2 3">
    <name type="scientific">Streptomonospora algeriensis</name>
    <dbReference type="NCBI Taxonomy" id="995084"/>
    <lineage>
        <taxon>Bacteria</taxon>
        <taxon>Bacillati</taxon>
        <taxon>Actinomycetota</taxon>
        <taxon>Actinomycetes</taxon>
        <taxon>Streptosporangiales</taxon>
        <taxon>Nocardiopsidaceae</taxon>
        <taxon>Streptomonospora</taxon>
    </lineage>
</organism>
<feature type="domain" description="dTDP-4-dehydro-6-deoxy-alpha-D-glucopyranose 2,3-dehydratase" evidence="1">
    <location>
        <begin position="255"/>
        <end position="457"/>
    </location>
</feature>
<dbReference type="Gene3D" id="3.90.79.40">
    <property type="entry name" value="EvaA sugar 2,3-dehydratase subunit"/>
    <property type="match status" value="2"/>
</dbReference>
<reference evidence="3" key="1">
    <citation type="journal article" date="2019" name="Int. J. Syst. Evol. Microbiol.">
        <title>The Global Catalogue of Microorganisms (GCM) 10K type strain sequencing project: providing services to taxonomists for standard genome sequencing and annotation.</title>
        <authorList>
            <consortium name="The Broad Institute Genomics Platform"/>
            <consortium name="The Broad Institute Genome Sequencing Center for Infectious Disease"/>
            <person name="Wu L."/>
            <person name="Ma J."/>
        </authorList>
    </citation>
    <scope>NUCLEOTIDE SEQUENCE [LARGE SCALE GENOMIC DNA]</scope>
    <source>
        <strain evidence="3">CCUG 63369</strain>
    </source>
</reference>
<sequence length="463" mass="50841">MDPLRPRCEHPVRAPEADRIVRSARTGPDGSVSLSRFRTWFAGRVRERKARVTRAPLDALSGWAADPETGDIGHASGGFFTVCGLDAHHPQGPTERWSQPIIEQPEIGILGILAKEFDGVLHLLMQAKTEPGNVDGAQLSPTVQATRSNYTGVHRGKAVPYLEYFLDPPAERIIADSLQSEQGSWFLRKHNRNMVVEAPDEPVPVLEDFCWLTPGQVYELLGEDDVVNMDARTVLSCLPLGAGGDPDRGARHSMTEVLSRITEARARTGMSAARLPLASVERWHRTDSGAIRHESGRFFSVIGVDVATSGREVRQWSQPMIEPCGPGLAALAVKDIGDTPHALLRLRAEPGFREGVELGPTLQCTPENYRDGVLSPPRFLDRVAAAEPGRIRFDAVQSEEGGRFYHARTRNVVLDAAVLDAPDDDPDYLWLSYPQISCLLDHSHYLNVQARSLVACLGTALLP</sequence>
<evidence type="ECO:0000259" key="1">
    <source>
        <dbReference type="Pfam" id="PF03559"/>
    </source>
</evidence>
<dbReference type="Proteomes" id="UP001596956">
    <property type="component" value="Unassembled WGS sequence"/>
</dbReference>
<evidence type="ECO:0000313" key="3">
    <source>
        <dbReference type="Proteomes" id="UP001596956"/>
    </source>
</evidence>
<dbReference type="Pfam" id="PF03559">
    <property type="entry name" value="Hexose_dehydrat"/>
    <property type="match status" value="2"/>
</dbReference>
<comment type="caution">
    <text evidence="2">The sequence shown here is derived from an EMBL/GenBank/DDBJ whole genome shotgun (WGS) entry which is preliminary data.</text>
</comment>
<dbReference type="InterPro" id="IPR038153">
    <property type="entry name" value="EvaA-like_sf"/>
</dbReference>
<dbReference type="EMBL" id="JBHTHR010000008">
    <property type="protein sequence ID" value="MFD0799882.1"/>
    <property type="molecule type" value="Genomic_DNA"/>
</dbReference>
<protein>
    <submittedName>
        <fullName evidence="2">NDP-hexose 2,3-dehydratase family protein</fullName>
    </submittedName>
</protein>
<name>A0ABW3B970_9ACTN</name>
<proteinExistence type="predicted"/>
<dbReference type="InterPro" id="IPR005212">
    <property type="entry name" value="EvaA-like"/>
</dbReference>
<keyword evidence="3" id="KW-1185">Reference proteome</keyword>
<evidence type="ECO:0000313" key="2">
    <source>
        <dbReference type="EMBL" id="MFD0799882.1"/>
    </source>
</evidence>
<feature type="domain" description="dTDP-4-dehydro-6-deoxy-alpha-D-glucopyranose 2,3-dehydratase" evidence="1">
    <location>
        <begin position="36"/>
        <end position="238"/>
    </location>
</feature>
<gene>
    <name evidence="2" type="ORF">ACFQZU_00915</name>
</gene>
<accession>A0ABW3B970</accession>